<evidence type="ECO:0000313" key="10">
    <source>
        <dbReference type="Proteomes" id="UP000239800"/>
    </source>
</evidence>
<keyword evidence="4 6" id="KW-1133">Transmembrane helix</keyword>
<evidence type="ECO:0000256" key="4">
    <source>
        <dbReference type="ARBA" id="ARBA00022989"/>
    </source>
</evidence>
<dbReference type="InterPro" id="IPR025405">
    <property type="entry name" value="DUF4131"/>
</dbReference>
<dbReference type="PANTHER" id="PTHR30619">
    <property type="entry name" value="DNA INTERNALIZATION/COMPETENCE PROTEIN COMEC/REC2"/>
    <property type="match status" value="1"/>
</dbReference>
<feature type="domain" description="DUF4131" evidence="8">
    <location>
        <begin position="37"/>
        <end position="186"/>
    </location>
</feature>
<comment type="subcellular location">
    <subcellularLocation>
        <location evidence="1">Cell membrane</location>
        <topology evidence="1">Multi-pass membrane protein</topology>
    </subcellularLocation>
</comment>
<organism evidence="9 10">
    <name type="scientific">Aureitalea marina</name>
    <dbReference type="NCBI Taxonomy" id="930804"/>
    <lineage>
        <taxon>Bacteria</taxon>
        <taxon>Pseudomonadati</taxon>
        <taxon>Bacteroidota</taxon>
        <taxon>Flavobacteriia</taxon>
        <taxon>Flavobacteriales</taxon>
        <taxon>Flavobacteriaceae</taxon>
        <taxon>Aureitalea</taxon>
    </lineage>
</organism>
<proteinExistence type="predicted"/>
<sequence length="671" mass="75986">MKPANRYVIFRLALAFATGIALAWLVPSSTKVLETGILPTVIVLIIGFFRLRKTGFEWAANLIFLILGGLSLQASLLENGHYPLSTAICSDKDQLIKLEITAVRKPNSFYQVYVANVTRMDSSHVHGRVLLRTALTDSLQLIPGDQMLVYANMDQLDAPSNPGQWDMRSYWNIKQVFHQIKLNASQILTKYPREPNWNSRIYRFRKKLISDLKSSGLEEDQLGVTIAMLLGDRSGVDTELRQNFQKAGAMHLLAISGLHVGLIFLILKWISHPLGRIRGTRFVQILFILTGICGFACISGLSPSVVRASLLMIVYTLTQFYNRPVDSTQLLSMILLGLLIYRPLYLFDLGFQLSFLSVLSILWLAPPLINSVKTPWKMIKWIRGMVAVSIAAQLGVLPLSLYYFHQFSSVFWISSLLVIPAIGVVLVAGIVITVLAFYQHDIPWLIQGYNTFLGELLRLMEAVGTWGPWFEDVHFPLEYSLASAGIISALVFWIHSKNGIFRKLFFLSVLGTISLIAWKDLKNSKETFYVLHQWGETLVAEQQGDQLIWMHSDSLTTAEDNYAIRDLIRHNNTKLAKHKSYEYLTCWKRGKLLIVDSLGVYPAGIRSNWILLTQNAPIHLQRMIDSLRPTQIIADGSNWPALVERWNKTCLKNKIRFHYTGESGAYVVDLD</sequence>
<protein>
    <recommendedName>
        <fullName evidence="11">ComEC/Rec2-related protein domain-containing protein</fullName>
    </recommendedName>
</protein>
<comment type="caution">
    <text evidence="9">The sequence shown here is derived from an EMBL/GenBank/DDBJ whole genome shotgun (WGS) entry which is preliminary data.</text>
</comment>
<evidence type="ECO:0000256" key="6">
    <source>
        <dbReference type="SAM" id="Phobius"/>
    </source>
</evidence>
<dbReference type="Pfam" id="PF13567">
    <property type="entry name" value="DUF4131"/>
    <property type="match status" value="1"/>
</dbReference>
<dbReference type="Proteomes" id="UP000239800">
    <property type="component" value="Unassembled WGS sequence"/>
</dbReference>
<feature type="transmembrane region" description="Helical" evidence="6">
    <location>
        <begin position="282"/>
        <end position="302"/>
    </location>
</feature>
<evidence type="ECO:0000256" key="1">
    <source>
        <dbReference type="ARBA" id="ARBA00004651"/>
    </source>
</evidence>
<feature type="transmembrane region" description="Helical" evidence="6">
    <location>
        <begin position="32"/>
        <end position="51"/>
    </location>
</feature>
<evidence type="ECO:0000256" key="3">
    <source>
        <dbReference type="ARBA" id="ARBA00022692"/>
    </source>
</evidence>
<dbReference type="PANTHER" id="PTHR30619:SF1">
    <property type="entry name" value="RECOMBINATION PROTEIN 2"/>
    <property type="match status" value="1"/>
</dbReference>
<name>A0A2S7KLU2_9FLAO</name>
<keyword evidence="2" id="KW-1003">Cell membrane</keyword>
<evidence type="ECO:0000256" key="5">
    <source>
        <dbReference type="ARBA" id="ARBA00023136"/>
    </source>
</evidence>
<keyword evidence="10" id="KW-1185">Reference proteome</keyword>
<feature type="transmembrane region" description="Helical" evidence="6">
    <location>
        <begin position="249"/>
        <end position="270"/>
    </location>
</feature>
<accession>A0A2S7KLU2</accession>
<dbReference type="GO" id="GO:0005886">
    <property type="term" value="C:plasma membrane"/>
    <property type="evidence" value="ECO:0007669"/>
    <property type="project" value="UniProtKB-SubCell"/>
</dbReference>
<evidence type="ECO:0000259" key="8">
    <source>
        <dbReference type="Pfam" id="PF13567"/>
    </source>
</evidence>
<reference evidence="9 10" key="1">
    <citation type="submission" date="2016-11" db="EMBL/GenBank/DDBJ databases">
        <title>Trade-off between light-utilization and light-protection in marine flavobacteria.</title>
        <authorList>
            <person name="Kumagai Y."/>
        </authorList>
    </citation>
    <scope>NUCLEOTIDE SEQUENCE [LARGE SCALE GENOMIC DNA]</scope>
    <source>
        <strain evidence="9 10">NBRC 107741</strain>
    </source>
</reference>
<dbReference type="EMBL" id="MQUB01000001">
    <property type="protein sequence ID" value="PQB03561.1"/>
    <property type="molecule type" value="Genomic_DNA"/>
</dbReference>
<dbReference type="InterPro" id="IPR004477">
    <property type="entry name" value="ComEC_N"/>
</dbReference>
<feature type="domain" description="ComEC/Rec2-related protein" evidence="7">
    <location>
        <begin position="228"/>
        <end position="493"/>
    </location>
</feature>
<feature type="transmembrane region" description="Helical" evidence="6">
    <location>
        <begin position="7"/>
        <end position="26"/>
    </location>
</feature>
<evidence type="ECO:0000259" key="7">
    <source>
        <dbReference type="Pfam" id="PF03772"/>
    </source>
</evidence>
<feature type="transmembrane region" description="Helical" evidence="6">
    <location>
        <begin position="58"/>
        <end position="77"/>
    </location>
</feature>
<feature type="transmembrane region" description="Helical" evidence="6">
    <location>
        <begin position="477"/>
        <end position="494"/>
    </location>
</feature>
<dbReference type="OrthoDB" id="9761531at2"/>
<dbReference type="RefSeq" id="WP_104811484.1">
    <property type="nucleotide sequence ID" value="NZ_MQUB01000001.1"/>
</dbReference>
<evidence type="ECO:0000256" key="2">
    <source>
        <dbReference type="ARBA" id="ARBA00022475"/>
    </source>
</evidence>
<dbReference type="Pfam" id="PF03772">
    <property type="entry name" value="Competence"/>
    <property type="match status" value="1"/>
</dbReference>
<keyword evidence="3 6" id="KW-0812">Transmembrane</keyword>
<dbReference type="NCBIfam" id="TIGR00360">
    <property type="entry name" value="ComEC_N-term"/>
    <property type="match status" value="1"/>
</dbReference>
<feature type="transmembrane region" description="Helical" evidence="6">
    <location>
        <begin position="500"/>
        <end position="518"/>
    </location>
</feature>
<evidence type="ECO:0000313" key="9">
    <source>
        <dbReference type="EMBL" id="PQB03561.1"/>
    </source>
</evidence>
<dbReference type="InterPro" id="IPR052159">
    <property type="entry name" value="Competence_DNA_uptake"/>
</dbReference>
<feature type="transmembrane region" description="Helical" evidence="6">
    <location>
        <begin position="381"/>
        <end position="404"/>
    </location>
</feature>
<keyword evidence="5 6" id="KW-0472">Membrane</keyword>
<evidence type="ECO:0008006" key="11">
    <source>
        <dbReference type="Google" id="ProtNLM"/>
    </source>
</evidence>
<feature type="transmembrane region" description="Helical" evidence="6">
    <location>
        <begin position="349"/>
        <end position="369"/>
    </location>
</feature>
<dbReference type="AlphaFoldDB" id="A0A2S7KLU2"/>
<feature type="transmembrane region" description="Helical" evidence="6">
    <location>
        <begin position="410"/>
        <end position="438"/>
    </location>
</feature>
<gene>
    <name evidence="9" type="ORF">BST85_00600</name>
</gene>